<protein>
    <submittedName>
        <fullName evidence="16">Uncharacterized protein</fullName>
    </submittedName>
</protein>
<feature type="region of interest" description="Disordered" evidence="11">
    <location>
        <begin position="808"/>
        <end position="863"/>
    </location>
</feature>
<dbReference type="EnsemblMetazoa" id="XM_030996289">
    <property type="protein sequence ID" value="XP_030852149"/>
    <property type="gene ID" value="LOC100892849"/>
</dbReference>
<dbReference type="Gene3D" id="2.60.40.10">
    <property type="entry name" value="Immunoglobulins"/>
    <property type="match status" value="4"/>
</dbReference>
<name>A0A7M7PLS8_STRPU</name>
<dbReference type="GO" id="GO:0042130">
    <property type="term" value="P:negative regulation of T cell proliferation"/>
    <property type="evidence" value="ECO:0000318"/>
    <property type="project" value="GO_Central"/>
</dbReference>
<dbReference type="InterPro" id="IPR051713">
    <property type="entry name" value="T-cell_Activation_Regulation"/>
</dbReference>
<feature type="signal peptide" evidence="13">
    <location>
        <begin position="1"/>
        <end position="20"/>
    </location>
</feature>
<evidence type="ECO:0000256" key="6">
    <source>
        <dbReference type="ARBA" id="ARBA00023136"/>
    </source>
</evidence>
<dbReference type="Proteomes" id="UP000007110">
    <property type="component" value="Unassembled WGS sequence"/>
</dbReference>
<dbReference type="GO" id="GO:0071222">
    <property type="term" value="P:cellular response to lipopolysaccharide"/>
    <property type="evidence" value="ECO:0000318"/>
    <property type="project" value="GO_Central"/>
</dbReference>
<evidence type="ECO:0000256" key="3">
    <source>
        <dbReference type="ARBA" id="ARBA00022692"/>
    </source>
</evidence>
<feature type="region of interest" description="Disordered" evidence="11">
    <location>
        <begin position="910"/>
        <end position="946"/>
    </location>
</feature>
<feature type="compositionally biased region" description="Polar residues" evidence="11">
    <location>
        <begin position="914"/>
        <end position="941"/>
    </location>
</feature>
<keyword evidence="6 12" id="KW-0472">Membrane</keyword>
<evidence type="ECO:0000256" key="9">
    <source>
        <dbReference type="ARBA" id="ARBA00023180"/>
    </source>
</evidence>
<organism evidence="16 17">
    <name type="scientific">Strongylocentrotus purpuratus</name>
    <name type="common">Purple sea urchin</name>
    <dbReference type="NCBI Taxonomy" id="7668"/>
    <lineage>
        <taxon>Eukaryota</taxon>
        <taxon>Metazoa</taxon>
        <taxon>Echinodermata</taxon>
        <taxon>Eleutherozoa</taxon>
        <taxon>Echinozoa</taxon>
        <taxon>Echinoidea</taxon>
        <taxon>Euechinoidea</taxon>
        <taxon>Echinacea</taxon>
        <taxon>Camarodonta</taxon>
        <taxon>Echinidea</taxon>
        <taxon>Strongylocentrotidae</taxon>
        <taxon>Strongylocentrotus</taxon>
    </lineage>
</organism>
<dbReference type="GO" id="GO:0042102">
    <property type="term" value="P:positive regulation of T cell proliferation"/>
    <property type="evidence" value="ECO:0000318"/>
    <property type="project" value="GO_Central"/>
</dbReference>
<evidence type="ECO:0000313" key="17">
    <source>
        <dbReference type="Proteomes" id="UP000007110"/>
    </source>
</evidence>
<dbReference type="PANTHER" id="PTHR25466">
    <property type="entry name" value="T-LYMPHOCYTE ACTIVATION ANTIGEN"/>
    <property type="match status" value="1"/>
</dbReference>
<dbReference type="GO" id="GO:0031295">
    <property type="term" value="P:T cell costimulation"/>
    <property type="evidence" value="ECO:0000318"/>
    <property type="project" value="GO_Central"/>
</dbReference>
<dbReference type="PROSITE" id="PS50835">
    <property type="entry name" value="IG_LIKE"/>
    <property type="match status" value="1"/>
</dbReference>
<feature type="region of interest" description="Disordered" evidence="11">
    <location>
        <begin position="571"/>
        <end position="603"/>
    </location>
</feature>
<evidence type="ECO:0000256" key="12">
    <source>
        <dbReference type="SAM" id="Phobius"/>
    </source>
</evidence>
<dbReference type="SMART" id="SM00060">
    <property type="entry name" value="FN3"/>
    <property type="match status" value="1"/>
</dbReference>
<comment type="subcellular location">
    <subcellularLocation>
        <location evidence="1">Cell membrane</location>
        <topology evidence="1">Single-pass type I membrane protein</topology>
    </subcellularLocation>
</comment>
<dbReference type="RefSeq" id="XP_030852149.1">
    <property type="nucleotide sequence ID" value="XM_030996289.1"/>
</dbReference>
<keyword evidence="9" id="KW-0325">Glycoprotein</keyword>
<dbReference type="OrthoDB" id="190835at2759"/>
<reference evidence="17" key="1">
    <citation type="submission" date="2015-02" db="EMBL/GenBank/DDBJ databases">
        <title>Genome sequencing for Strongylocentrotus purpuratus.</title>
        <authorList>
            <person name="Murali S."/>
            <person name="Liu Y."/>
            <person name="Vee V."/>
            <person name="English A."/>
            <person name="Wang M."/>
            <person name="Skinner E."/>
            <person name="Han Y."/>
            <person name="Muzny D.M."/>
            <person name="Worley K.C."/>
            <person name="Gibbs R.A."/>
        </authorList>
    </citation>
    <scope>NUCLEOTIDE SEQUENCE</scope>
</reference>
<feature type="compositionally biased region" description="Polar residues" evidence="11">
    <location>
        <begin position="586"/>
        <end position="600"/>
    </location>
</feature>
<dbReference type="SMART" id="SM00409">
    <property type="entry name" value="IG"/>
    <property type="match status" value="1"/>
</dbReference>
<dbReference type="InterPro" id="IPR013783">
    <property type="entry name" value="Ig-like_fold"/>
</dbReference>
<feature type="domain" description="Fibronectin type-III" evidence="15">
    <location>
        <begin position="275"/>
        <end position="370"/>
    </location>
</feature>
<keyword evidence="3 12" id="KW-0812">Transmembrane</keyword>
<dbReference type="InterPro" id="IPR003598">
    <property type="entry name" value="Ig_sub2"/>
</dbReference>
<evidence type="ECO:0000256" key="13">
    <source>
        <dbReference type="SAM" id="SignalP"/>
    </source>
</evidence>
<evidence type="ECO:0000259" key="15">
    <source>
        <dbReference type="PROSITE" id="PS50853"/>
    </source>
</evidence>
<keyword evidence="8" id="KW-0675">Receptor</keyword>
<feature type="compositionally biased region" description="Polar residues" evidence="11">
    <location>
        <begin position="742"/>
        <end position="759"/>
    </location>
</feature>
<sequence>MDTPALLVLFYIALFTCCLAGAEEDGIAIIKTGEVLVLDCFVEGPDGEQDHEVVWLLNGNQVSNASRLVLEDLDHTYHGSNITCYNGTALVQSRIIHFHHEDVLEVGETLRLNCTTYPTTASNVTWHHSNKMVTSDWVITDLDNGTSQLKIPNVMLDDSGVYSCMSPQGATIKVFNVSIGLFPQAPEVDCFGCNTVDFTCEWKDISDTHLPTDVTYEYKEYGFQKSWTECPGYREYGCHFEGKDASTFRLNITNALGTLSVDVPEYSPLDHFTAPAPNITSVVPVSSHTMDIRWTLSGCNLYIQHFKYKLTYQDRSTGEELTPVIIKYDRQHALILENANTEYCFQMTARKSSSDWGLSSKEVCRRTLPTVPNVGFEGTDYTTIQSEEREDERDIILTWKLIKTDSKPFQGVSRFELEVRRDRKTIDDGTEGNTTIIYDLEGRNDYSLDLDTFNHTIQGLARYENYTITLLAVNSAGRSKAVTLKVVAMVVSKEGISVLIIAGVCVPLVVLLILALLAFAYQRLENNSKDLPKPVYRDNVGNVKPTNIEREVFDELPSVTKEKQRQLLISLSRESADSQSEDKGYRTSSTSTSGVETDTSSLERGKVEKVPLLKMREMRNLGGSIDSSPYSLLSELTPSRPHLQMAQDAVETDLDSFSPPGGHYSSTDEGTSVGGSSSYNQLSCFRDTSHPNPYYSMFGQVPVRSIEPSNDSGYVADGSQQCSNVGYDDHLLRADDADDESSQPSTPATPNCAYYSSLSDRTDPAGQDRSSGPYCDPYVIAAAMPSSPPLRLQSVNLATIEESPNHYVPQAAPRVPNSHNGSQPPWNSGYVDNTDIFMGRPSSPQDDASIDSNPSSSQSSPEHAVIIHTNTRRNPDPSGEYMDNTYFSHMPSTPLSNSSLPTSAVIDTPIASPVKSSPRTPQSNGYVDCPPTSNSPSTRPKGNSGYVTCEQLPQVQTSLPLEDTRQASEQPLQSPAHVGTVLPTLSRNASAYVPITQMPVPVQSAYIPADTPAQRQASQIDSGPSGMDTMLPQSLPAADVNNEPTDGEQEPLRDDHRQVNSSGYQPQEEIPNTKLERVRESPTLSNSNEGLQVCDGSAPSQVGPNRHRSLPCVNNGGYVSKDMTNFPCRTDPSFPIELNNNGYVRIN</sequence>
<dbReference type="CDD" id="cd00096">
    <property type="entry name" value="Ig"/>
    <property type="match status" value="1"/>
</dbReference>
<evidence type="ECO:0000256" key="4">
    <source>
        <dbReference type="ARBA" id="ARBA00022729"/>
    </source>
</evidence>
<dbReference type="PROSITE" id="PS50853">
    <property type="entry name" value="FN3"/>
    <property type="match status" value="1"/>
</dbReference>
<evidence type="ECO:0000256" key="10">
    <source>
        <dbReference type="ARBA" id="ARBA00023319"/>
    </source>
</evidence>
<dbReference type="EnsemblMetazoa" id="XM_030996291">
    <property type="protein sequence ID" value="XP_030852151"/>
    <property type="gene ID" value="LOC100892849"/>
</dbReference>
<dbReference type="InterPro" id="IPR003961">
    <property type="entry name" value="FN3_dom"/>
</dbReference>
<feature type="region of interest" description="Disordered" evidence="11">
    <location>
        <begin position="1010"/>
        <end position="1108"/>
    </location>
</feature>
<dbReference type="OMA" id="QRRTIHY"/>
<dbReference type="SUPFAM" id="SSF49265">
    <property type="entry name" value="Fibronectin type III"/>
    <property type="match status" value="2"/>
</dbReference>
<keyword evidence="7" id="KW-1015">Disulfide bond</keyword>
<dbReference type="InterPro" id="IPR003599">
    <property type="entry name" value="Ig_sub"/>
</dbReference>
<evidence type="ECO:0000313" key="16">
    <source>
        <dbReference type="EnsemblMetazoa" id="XP_030852149"/>
    </source>
</evidence>
<evidence type="ECO:0000259" key="14">
    <source>
        <dbReference type="PROSITE" id="PS50835"/>
    </source>
</evidence>
<feature type="transmembrane region" description="Helical" evidence="12">
    <location>
        <begin position="496"/>
        <end position="521"/>
    </location>
</feature>
<dbReference type="Pfam" id="PF13927">
    <property type="entry name" value="Ig_3"/>
    <property type="match status" value="1"/>
</dbReference>
<keyword evidence="17" id="KW-1185">Reference proteome</keyword>
<feature type="compositionally biased region" description="Polar residues" evidence="11">
    <location>
        <begin position="1013"/>
        <end position="1022"/>
    </location>
</feature>
<evidence type="ECO:0000256" key="7">
    <source>
        <dbReference type="ARBA" id="ARBA00023157"/>
    </source>
</evidence>
<feature type="compositionally biased region" description="Basic and acidic residues" evidence="11">
    <location>
        <begin position="574"/>
        <end position="585"/>
    </location>
</feature>
<evidence type="ECO:0000256" key="8">
    <source>
        <dbReference type="ARBA" id="ARBA00023170"/>
    </source>
</evidence>
<dbReference type="GO" id="GO:0006955">
    <property type="term" value="P:immune response"/>
    <property type="evidence" value="ECO:0000318"/>
    <property type="project" value="GO_Central"/>
</dbReference>
<keyword evidence="2" id="KW-1003">Cell membrane</keyword>
<dbReference type="GO" id="GO:0007166">
    <property type="term" value="P:cell surface receptor signaling pathway"/>
    <property type="evidence" value="ECO:0000318"/>
    <property type="project" value="GO_Central"/>
</dbReference>
<dbReference type="InterPro" id="IPR036116">
    <property type="entry name" value="FN3_sf"/>
</dbReference>
<keyword evidence="4 13" id="KW-0732">Signal</keyword>
<dbReference type="SUPFAM" id="SSF48726">
    <property type="entry name" value="Immunoglobulin"/>
    <property type="match status" value="1"/>
</dbReference>
<dbReference type="InterPro" id="IPR007110">
    <property type="entry name" value="Ig-like_dom"/>
</dbReference>
<accession>A0A7M7PLS8</accession>
<proteinExistence type="predicted"/>
<dbReference type="AlphaFoldDB" id="A0A7M7PLS8"/>
<dbReference type="InterPro" id="IPR036179">
    <property type="entry name" value="Ig-like_dom_sf"/>
</dbReference>
<dbReference type="GeneID" id="100892849"/>
<feature type="region of interest" description="Disordered" evidence="11">
    <location>
        <begin position="735"/>
        <end position="771"/>
    </location>
</feature>
<dbReference type="RefSeq" id="XP_030852151.1">
    <property type="nucleotide sequence ID" value="XM_030996291.1"/>
</dbReference>
<dbReference type="PANTHER" id="PTHR25466:SF9">
    <property type="entry name" value="FIBRONECTIN TYPE-III DOMAIN-CONTAINING PROTEIN"/>
    <property type="match status" value="1"/>
</dbReference>
<dbReference type="KEGG" id="spu:100892849"/>
<evidence type="ECO:0000256" key="2">
    <source>
        <dbReference type="ARBA" id="ARBA00022475"/>
    </source>
</evidence>
<reference evidence="16" key="2">
    <citation type="submission" date="2021-01" db="UniProtKB">
        <authorList>
            <consortium name="EnsemblMetazoa"/>
        </authorList>
    </citation>
    <scope>IDENTIFICATION</scope>
</reference>
<keyword evidence="10" id="KW-0393">Immunoglobulin domain</keyword>
<evidence type="ECO:0000256" key="1">
    <source>
        <dbReference type="ARBA" id="ARBA00004251"/>
    </source>
</evidence>
<feature type="chain" id="PRO_5036401759" evidence="13">
    <location>
        <begin position="21"/>
        <end position="1147"/>
    </location>
</feature>
<feature type="domain" description="Ig-like" evidence="14">
    <location>
        <begin position="4"/>
        <end position="180"/>
    </location>
</feature>
<dbReference type="RefSeq" id="XP_030852150.1">
    <property type="nucleotide sequence ID" value="XM_030996290.1"/>
</dbReference>
<feature type="compositionally biased region" description="Polar residues" evidence="11">
    <location>
        <begin position="817"/>
        <end position="826"/>
    </location>
</feature>
<dbReference type="InParanoid" id="A0A7M7PLS8"/>
<feature type="region of interest" description="Disordered" evidence="11">
    <location>
        <begin position="868"/>
        <end position="887"/>
    </location>
</feature>
<evidence type="ECO:0000256" key="11">
    <source>
        <dbReference type="SAM" id="MobiDB-lite"/>
    </source>
</evidence>
<dbReference type="GO" id="GO:0009897">
    <property type="term" value="C:external side of plasma membrane"/>
    <property type="evidence" value="ECO:0000318"/>
    <property type="project" value="GO_Central"/>
</dbReference>
<evidence type="ECO:0000256" key="5">
    <source>
        <dbReference type="ARBA" id="ARBA00022989"/>
    </source>
</evidence>
<feature type="compositionally biased region" description="Low complexity" evidence="11">
    <location>
        <begin position="846"/>
        <end position="860"/>
    </location>
</feature>
<dbReference type="EnsemblMetazoa" id="XM_030996290">
    <property type="protein sequence ID" value="XP_030852150"/>
    <property type="gene ID" value="LOC100892849"/>
</dbReference>
<keyword evidence="5 12" id="KW-1133">Transmembrane helix</keyword>
<dbReference type="SMART" id="SM00408">
    <property type="entry name" value="IGc2"/>
    <property type="match status" value="1"/>
</dbReference>